<evidence type="ECO:0000256" key="10">
    <source>
        <dbReference type="PROSITE-ProRule" id="PRU00492"/>
    </source>
</evidence>
<comment type="caution">
    <text evidence="13">The sequence shown here is derived from an EMBL/GenBank/DDBJ whole genome shotgun (WGS) entry which is preliminary data.</text>
</comment>
<keyword evidence="4 10" id="KW-0067">ATP-binding</keyword>
<accession>A0A5Y2N1K4</accession>
<dbReference type="PROSITE" id="PS51161">
    <property type="entry name" value="ATP_CONE"/>
    <property type="match status" value="1"/>
</dbReference>
<dbReference type="Gene3D" id="3.20.70.20">
    <property type="match status" value="1"/>
</dbReference>
<dbReference type="InterPro" id="IPR013509">
    <property type="entry name" value="RNR_lsu_N"/>
</dbReference>
<protein>
    <recommendedName>
        <fullName evidence="11">Ribonucleoside-diphosphate reductase</fullName>
        <ecNumber evidence="11">1.17.4.1</ecNumber>
    </recommendedName>
</protein>
<dbReference type="Pfam" id="PF03477">
    <property type="entry name" value="ATP-cone"/>
    <property type="match status" value="1"/>
</dbReference>
<keyword evidence="5 11" id="KW-0560">Oxidoreductase</keyword>
<evidence type="ECO:0000256" key="6">
    <source>
        <dbReference type="ARBA" id="ARBA00023116"/>
    </source>
</evidence>
<dbReference type="SUPFAM" id="SSF51998">
    <property type="entry name" value="PFL-like glycyl radical enzymes"/>
    <property type="match status" value="1"/>
</dbReference>
<dbReference type="Pfam" id="PF00317">
    <property type="entry name" value="Ribonuc_red_lgN"/>
    <property type="match status" value="1"/>
</dbReference>
<evidence type="ECO:0000259" key="12">
    <source>
        <dbReference type="PROSITE" id="PS51161"/>
    </source>
</evidence>
<dbReference type="PANTHER" id="PTHR11573">
    <property type="entry name" value="RIBONUCLEOSIDE-DIPHOSPHATE REDUCTASE LARGE CHAIN"/>
    <property type="match status" value="1"/>
</dbReference>
<dbReference type="Gene3D" id="1.10.1650.20">
    <property type="match status" value="1"/>
</dbReference>
<dbReference type="PANTHER" id="PTHR11573:SF6">
    <property type="entry name" value="RIBONUCLEOSIDE-DIPHOSPHATE REDUCTASE LARGE SUBUNIT"/>
    <property type="match status" value="1"/>
</dbReference>
<dbReference type="SUPFAM" id="SSF48168">
    <property type="entry name" value="R1 subunit of ribonucleotide reductase, N-terminal domain"/>
    <property type="match status" value="1"/>
</dbReference>
<proteinExistence type="inferred from homology"/>
<evidence type="ECO:0000256" key="1">
    <source>
        <dbReference type="ARBA" id="ARBA00010406"/>
    </source>
</evidence>
<dbReference type="Pfam" id="PF02867">
    <property type="entry name" value="Ribonuc_red_lgC"/>
    <property type="match status" value="1"/>
</dbReference>
<dbReference type="AlphaFoldDB" id="A0A5Y2N1K4"/>
<dbReference type="InterPro" id="IPR005144">
    <property type="entry name" value="ATP-cone_dom"/>
</dbReference>
<comment type="similarity">
    <text evidence="1 11">Belongs to the ribonucleoside diphosphate reductase large chain family.</text>
</comment>
<evidence type="ECO:0000313" key="13">
    <source>
        <dbReference type="EMBL" id="ECF1314207.1"/>
    </source>
</evidence>
<keyword evidence="3 10" id="KW-0547">Nucleotide-binding</keyword>
<organism evidence="13">
    <name type="scientific">Salmonella hadar</name>
    <dbReference type="NCBI Taxonomy" id="149385"/>
    <lineage>
        <taxon>Bacteria</taxon>
        <taxon>Pseudomonadati</taxon>
        <taxon>Pseudomonadota</taxon>
        <taxon>Gammaproteobacteria</taxon>
        <taxon>Enterobacterales</taxon>
        <taxon>Enterobacteriaceae</taxon>
        <taxon>Salmonella</taxon>
    </lineage>
</organism>
<dbReference type="InterPro" id="IPR039718">
    <property type="entry name" value="Rrm1"/>
</dbReference>
<keyword evidence="6 11" id="KW-0215">Deoxyribonucleotide synthesis</keyword>
<feature type="domain" description="ATP-cone" evidence="12">
    <location>
        <begin position="2"/>
        <end position="92"/>
    </location>
</feature>
<dbReference type="InterPro" id="IPR013346">
    <property type="entry name" value="NrdE_NrdA_C"/>
</dbReference>
<evidence type="ECO:0000256" key="5">
    <source>
        <dbReference type="ARBA" id="ARBA00023002"/>
    </source>
</evidence>
<evidence type="ECO:0000256" key="4">
    <source>
        <dbReference type="ARBA" id="ARBA00022840"/>
    </source>
</evidence>
<evidence type="ECO:0000256" key="2">
    <source>
        <dbReference type="ARBA" id="ARBA00022533"/>
    </source>
</evidence>
<dbReference type="EMBL" id="AAIKEG010000019">
    <property type="protein sequence ID" value="ECF1314207.1"/>
    <property type="molecule type" value="Genomic_DNA"/>
</dbReference>
<dbReference type="PROSITE" id="PS00089">
    <property type="entry name" value="RIBORED_LARGE"/>
    <property type="match status" value="1"/>
</dbReference>
<name>A0A5Y2N1K4_SALHA</name>
<keyword evidence="2" id="KW-0021">Allosteric enzyme</keyword>
<dbReference type="FunFam" id="1.10.1650.20:FF:000001">
    <property type="entry name" value="Ribonucleoside-diphosphate reductase"/>
    <property type="match status" value="1"/>
</dbReference>
<evidence type="ECO:0000256" key="11">
    <source>
        <dbReference type="RuleBase" id="RU003410"/>
    </source>
</evidence>
<dbReference type="PRINTS" id="PR01183">
    <property type="entry name" value="RIBORDTASEM1"/>
</dbReference>
<comment type="catalytic activity">
    <reaction evidence="8 11">
        <text>a 2'-deoxyribonucleoside 5'-diphosphate + [thioredoxin]-disulfide + H2O = a ribonucleoside 5'-diphosphate + [thioredoxin]-dithiol</text>
        <dbReference type="Rhea" id="RHEA:23252"/>
        <dbReference type="Rhea" id="RHEA-COMP:10698"/>
        <dbReference type="Rhea" id="RHEA-COMP:10700"/>
        <dbReference type="ChEBI" id="CHEBI:15377"/>
        <dbReference type="ChEBI" id="CHEBI:29950"/>
        <dbReference type="ChEBI" id="CHEBI:50058"/>
        <dbReference type="ChEBI" id="CHEBI:57930"/>
        <dbReference type="ChEBI" id="CHEBI:73316"/>
        <dbReference type="EC" id="1.17.4.1"/>
    </reaction>
</comment>
<evidence type="ECO:0000256" key="3">
    <source>
        <dbReference type="ARBA" id="ARBA00022741"/>
    </source>
</evidence>
<dbReference type="GO" id="GO:0009263">
    <property type="term" value="P:deoxyribonucleotide biosynthetic process"/>
    <property type="evidence" value="ECO:0007669"/>
    <property type="project" value="UniProtKB-KW"/>
</dbReference>
<dbReference type="InterPro" id="IPR000788">
    <property type="entry name" value="RNR_lg_C"/>
</dbReference>
<gene>
    <name evidence="13" type="ORF">E0557_20125</name>
</gene>
<dbReference type="NCBIfam" id="NF006578">
    <property type="entry name" value="PRK09103.1"/>
    <property type="match status" value="1"/>
</dbReference>
<keyword evidence="7" id="KW-1015">Disulfide bond</keyword>
<dbReference type="GO" id="GO:0005971">
    <property type="term" value="C:ribonucleoside-diphosphate reductase complex"/>
    <property type="evidence" value="ECO:0007669"/>
    <property type="project" value="TreeGrafter"/>
</dbReference>
<dbReference type="InterPro" id="IPR008926">
    <property type="entry name" value="RNR_R1-su_N"/>
</dbReference>
<comment type="subunit">
    <text evidence="9">Tetramer of two alpha (R1) and two beta (R2) subunits. The B1 protein is a dimer of alpha subunits. A radical transfer pathway occurs between 'Tyr-122' of R2 and R1.</text>
</comment>
<dbReference type="GO" id="GO:0005524">
    <property type="term" value="F:ATP binding"/>
    <property type="evidence" value="ECO:0007669"/>
    <property type="project" value="UniProtKB-UniRule"/>
</dbReference>
<dbReference type="EC" id="1.17.4.1" evidence="11"/>
<evidence type="ECO:0000256" key="7">
    <source>
        <dbReference type="ARBA" id="ARBA00023157"/>
    </source>
</evidence>
<reference evidence="13" key="1">
    <citation type="submission" date="2019-03" db="EMBL/GenBank/DDBJ databases">
        <authorList>
            <person name="Ashton P.M."/>
            <person name="Dallman T."/>
            <person name="Nair S."/>
            <person name="De Pinna E."/>
            <person name="Peters T."/>
            <person name="Grant K."/>
        </authorList>
    </citation>
    <scope>NUCLEOTIDE SEQUENCE [LARGE SCALE GENOMIC DNA]</scope>
    <source>
        <strain evidence="13">278089</strain>
    </source>
</reference>
<evidence type="ECO:0000256" key="8">
    <source>
        <dbReference type="ARBA" id="ARBA00047754"/>
    </source>
</evidence>
<dbReference type="UniPathway" id="UPA00326"/>
<comment type="function">
    <text evidence="11">Provides the precursors necessary for DNA synthesis. Catalyzes the biosynthesis of deoxyribonucleotides from the corresponding ribonucleotides.</text>
</comment>
<dbReference type="GO" id="GO:0004748">
    <property type="term" value="F:ribonucleoside-diphosphate reductase activity, thioredoxin disulfide as acceptor"/>
    <property type="evidence" value="ECO:0007669"/>
    <property type="project" value="UniProtKB-EC"/>
</dbReference>
<dbReference type="NCBIfam" id="TIGR02506">
    <property type="entry name" value="NrdE_NrdA"/>
    <property type="match status" value="1"/>
</dbReference>
<evidence type="ECO:0000256" key="9">
    <source>
        <dbReference type="ARBA" id="ARBA00063592"/>
    </source>
</evidence>
<dbReference type="Proteomes" id="UP000839877">
    <property type="component" value="Unassembled WGS sequence"/>
</dbReference>
<sequence length="769" mass="86049">MISIIKRDGSIEPLSEEKYNRVVMWGVENIRNVSASAIAMGAAASIFDGMTTCQLHEALVKSAADLISPETPNYSNVAARLNLFKLRKDAFGQYEYPNFYNHIVSNVSRGVYDEDLLKFYTPEEIVELGVYIKPKRDEYFGYAATVQLASKYLVQNRVTGEIYEGPQQLYMLVGMCLFQNWEDGCAGKTRLEMVKGFYDVTSTFKLSLPTPIMAGVRTPTRQFSSCVLIEAEDSLKGISAASSAIIDYVSRRAGIGVGFGRLRALGSEIRNGEATHTGVIPFLKHFQTAVKSCSQGGVRGGAATAFYPIWHLEVESLLVLKNNRGIEENRVRHLDYGVMINRLMYRRLVRNENVTLFSPHDVPDLYDAFFVNQDKFEELYLKYEADESIRKKSIQAVDLFSTLMQERASTGRVYIANVDHMNNHGAFVPEIAPVHQSNLCMEITLPTKPLAFTDDPNGEIALCTLSAFNLGAIRTLDSLKDVAFYAVAALDSLLDYQDYPMDAAEIPAKARRSLGIGVTNFAYYLAKNGFNYSGAAGNQLVHETFEAIQYYLLDASCRLAEAKGACDWFSHTKYAQGQLPVDHYRKTLDANQETSFELKMPWEELRGRICEHGLRNSTLTAQMPCETSSQITNSTNGIEPPRGPVSVKSSKDGIVKMVVPDFAQLKDQYEYLWDMPDNRGYLTKVAIIQKFFDQAISANTNYDPTRFPGDKVPMMKLLEDLLFAYQKGVKTLYYHNTRDGAGKREDDLASFSAADVVEPEDECDGACKI</sequence>